<keyword evidence="5 9" id="KW-0378">Hydrolase</keyword>
<gene>
    <name evidence="9" type="primary">crtA</name>
    <name evidence="9" type="ORF">ABWT76_005418</name>
</gene>
<evidence type="ECO:0000256" key="3">
    <source>
        <dbReference type="ARBA" id="ARBA00022670"/>
    </source>
</evidence>
<evidence type="ECO:0000256" key="6">
    <source>
        <dbReference type="ARBA" id="ARBA00022989"/>
    </source>
</evidence>
<evidence type="ECO:0000256" key="7">
    <source>
        <dbReference type="ARBA" id="ARBA00023136"/>
    </source>
</evidence>
<dbReference type="GO" id="GO:0008233">
    <property type="term" value="F:peptidase activity"/>
    <property type="evidence" value="ECO:0007669"/>
    <property type="project" value="UniProtKB-KW"/>
</dbReference>
<feature type="transmembrane region" description="Helical" evidence="8">
    <location>
        <begin position="12"/>
        <end position="30"/>
    </location>
</feature>
<dbReference type="InterPro" id="IPR026392">
    <property type="entry name" value="Exo/Archaeosortase_dom"/>
</dbReference>
<evidence type="ECO:0000313" key="9">
    <source>
        <dbReference type="EMBL" id="XCM36645.1"/>
    </source>
</evidence>
<keyword evidence="3" id="KW-0645">Protease</keyword>
<evidence type="ECO:0000256" key="4">
    <source>
        <dbReference type="ARBA" id="ARBA00022692"/>
    </source>
</evidence>
<reference evidence="9" key="1">
    <citation type="submission" date="2024-07" db="EMBL/GenBank/DDBJ databases">
        <authorList>
            <person name="Kim Y.J."/>
            <person name="Jeong J.Y."/>
        </authorList>
    </citation>
    <scope>NUCLEOTIDE SEQUENCE</scope>
    <source>
        <strain evidence="9">GIHE-MW2</strain>
    </source>
</reference>
<keyword evidence="6 8" id="KW-1133">Transmembrane helix</keyword>
<organism evidence="9">
    <name type="scientific">Planktothricoides raciborskii GIHE-MW2</name>
    <dbReference type="NCBI Taxonomy" id="2792601"/>
    <lineage>
        <taxon>Bacteria</taxon>
        <taxon>Bacillati</taxon>
        <taxon>Cyanobacteriota</taxon>
        <taxon>Cyanophyceae</taxon>
        <taxon>Oscillatoriophycideae</taxon>
        <taxon>Oscillatoriales</taxon>
        <taxon>Oscillatoriaceae</taxon>
        <taxon>Planktothricoides</taxon>
    </lineage>
</organism>
<proteinExistence type="predicted"/>
<dbReference type="GO" id="GO:0005886">
    <property type="term" value="C:plasma membrane"/>
    <property type="evidence" value="ECO:0007669"/>
    <property type="project" value="UniProtKB-SubCell"/>
</dbReference>
<evidence type="ECO:0000256" key="5">
    <source>
        <dbReference type="ARBA" id="ARBA00022801"/>
    </source>
</evidence>
<feature type="transmembrane region" description="Helical" evidence="8">
    <location>
        <begin position="90"/>
        <end position="110"/>
    </location>
</feature>
<dbReference type="InterPro" id="IPR022505">
    <property type="entry name" value="Exosortase_cyanobac"/>
</dbReference>
<dbReference type="Pfam" id="PF09721">
    <property type="entry name" value="Exosortase_EpsH"/>
    <property type="match status" value="1"/>
</dbReference>
<comment type="subcellular location">
    <subcellularLocation>
        <location evidence="1">Cell membrane</location>
        <topology evidence="1">Multi-pass membrane protein</topology>
    </subcellularLocation>
</comment>
<evidence type="ECO:0000256" key="8">
    <source>
        <dbReference type="SAM" id="Phobius"/>
    </source>
</evidence>
<protein>
    <submittedName>
        <fullName evidence="9">Cyanoexosortase A</fullName>
        <ecNumber evidence="9">3.4.22.-</ecNumber>
    </submittedName>
</protein>
<dbReference type="RefSeq" id="WP_082348878.1">
    <property type="nucleotide sequence ID" value="NZ_CP159837.1"/>
</dbReference>
<evidence type="ECO:0000256" key="2">
    <source>
        <dbReference type="ARBA" id="ARBA00022475"/>
    </source>
</evidence>
<accession>A0AAU8JEP0</accession>
<feature type="transmembrane region" description="Helical" evidence="8">
    <location>
        <begin position="174"/>
        <end position="199"/>
    </location>
</feature>
<sequence>MDSLKLWESPKYWLLAIATGLIAIHLTLTWRSNNVDVLGTSLLFWGAGAILMWEKKDSLDLETELVSTLAGISILALVLLKSLSISGYDIFLRFSPLISGLGLGLLASGFKGLKQYWQELLIVGFIAIPPGLILKFIDVAPVTARFSHFMLHYLGVNVTRQGVHLIVANSSLEVASGCTGVGAILQLLGLAMLVLLMFPTNLRQKILVLLSATVVAFVVNGARVALMTYLLAFYGQKAFEYWHYGDGSLIFSMIAVAIFGLFCWFTVLRDEPKNSPSGE</sequence>
<dbReference type="EC" id="3.4.22.-" evidence="9"/>
<feature type="transmembrane region" description="Helical" evidence="8">
    <location>
        <begin position="116"/>
        <end position="137"/>
    </location>
</feature>
<dbReference type="InterPro" id="IPR019127">
    <property type="entry name" value="Exosortase"/>
</dbReference>
<evidence type="ECO:0000256" key="1">
    <source>
        <dbReference type="ARBA" id="ARBA00004651"/>
    </source>
</evidence>
<keyword evidence="4 8" id="KW-0812">Transmembrane</keyword>
<name>A0AAU8JEP0_9CYAN</name>
<feature type="transmembrane region" description="Helical" evidence="8">
    <location>
        <begin position="37"/>
        <end position="53"/>
    </location>
</feature>
<dbReference type="EMBL" id="CP159837">
    <property type="protein sequence ID" value="XCM36645.1"/>
    <property type="molecule type" value="Genomic_DNA"/>
</dbReference>
<dbReference type="NCBIfam" id="TIGR04178">
    <property type="entry name" value="exo_archaeo"/>
    <property type="match status" value="1"/>
</dbReference>
<feature type="transmembrane region" description="Helical" evidence="8">
    <location>
        <begin position="249"/>
        <end position="268"/>
    </location>
</feature>
<feature type="transmembrane region" description="Helical" evidence="8">
    <location>
        <begin position="65"/>
        <end position="83"/>
    </location>
</feature>
<keyword evidence="2" id="KW-1003">Cell membrane</keyword>
<dbReference type="AlphaFoldDB" id="A0AAU8JEP0"/>
<dbReference type="NCBIfam" id="TIGR03763">
    <property type="entry name" value="cyanoexo_CrtA"/>
    <property type="match status" value="1"/>
</dbReference>
<keyword evidence="7 8" id="KW-0472">Membrane</keyword>
<dbReference type="GO" id="GO:0006508">
    <property type="term" value="P:proteolysis"/>
    <property type="evidence" value="ECO:0007669"/>
    <property type="project" value="UniProtKB-KW"/>
</dbReference>
<feature type="transmembrane region" description="Helical" evidence="8">
    <location>
        <begin position="206"/>
        <end position="229"/>
    </location>
</feature>